<feature type="compositionally biased region" description="Polar residues" evidence="2">
    <location>
        <begin position="364"/>
        <end position="376"/>
    </location>
</feature>
<evidence type="ECO:0000256" key="1">
    <source>
        <dbReference type="PROSITE-ProRule" id="PRU00047"/>
    </source>
</evidence>
<sequence>MSRSRTGLAIKKNRGEDEDQSKHQCPRPKPEVPAEALGFLFPSTRRSNAFVRLSRKVIIAVMSTRSDSDIDDDFRDLYKEYTGPPGSTTVNAQDRAKTTKRPHSGSDEEDEPRDPNTVPTDFTSREAKVWEAKSKATERNWKKKKEEEMICKICGESGHFTQGCPSTLGANRKSQDFFQRVPARDSRVQALFTDRVIQKIEKDTGCKIKMDEKFLIVSGKDRLILTKGIDAVHEMIKEDGDQKGSSSSRMSRSRSPACSPVGERPRQSQSQRSHHGPPSATHFQQRFSRQEKVVEDRVRDDLKKISRGSPQAYGNDRARDHSSRSKSPARPPYKGNSYSSYEGRNQNMGAYRTDGWDSERRASDMQSGSQLELPSRPQTLEELELEYKREAMDLMRIRDKEEDEENYKHREAIREIRESYLKKVAILRGMHAKQWEEFLQFDAQKHQQQARQQMPGPGFGGYKQQGYSDFDGSVNPQYAGGGIPVESRNIYPNQMETYPSRLQGAYGDFQRQRQGYGKTYTRY</sequence>
<gene>
    <name evidence="4" type="ORF">EUGRSUZ_K03554</name>
</gene>
<feature type="domain" description="CCHC-type" evidence="3">
    <location>
        <begin position="151"/>
        <end position="166"/>
    </location>
</feature>
<dbReference type="STRING" id="71139.A0A059A8Q5"/>
<dbReference type="EMBL" id="KK198763">
    <property type="protein sequence ID" value="KCW50119.1"/>
    <property type="molecule type" value="Genomic_DNA"/>
</dbReference>
<feature type="compositionally biased region" description="Polar residues" evidence="2">
    <location>
        <begin position="336"/>
        <end position="348"/>
    </location>
</feature>
<dbReference type="InterPro" id="IPR036875">
    <property type="entry name" value="Znf_CCHC_sf"/>
</dbReference>
<feature type="compositionally biased region" description="Basic and acidic residues" evidence="2">
    <location>
        <begin position="288"/>
        <end position="304"/>
    </location>
</feature>
<feature type="compositionally biased region" description="Basic and acidic residues" evidence="2">
    <location>
        <begin position="354"/>
        <end position="363"/>
    </location>
</feature>
<dbReference type="Gramene" id="KCW50120">
    <property type="protein sequence ID" value="KCW50120"/>
    <property type="gene ID" value="EUGRSUZ_K03554"/>
</dbReference>
<dbReference type="Gramene" id="KCW50119">
    <property type="protein sequence ID" value="KCW50119"/>
    <property type="gene ID" value="EUGRSUZ_K03554"/>
</dbReference>
<dbReference type="OMA" id="AQSKSPC"/>
<evidence type="ECO:0000256" key="2">
    <source>
        <dbReference type="SAM" id="MobiDB-lite"/>
    </source>
</evidence>
<reference evidence="4" key="1">
    <citation type="submission" date="2013-07" db="EMBL/GenBank/DDBJ databases">
        <title>The genome of Eucalyptus grandis.</title>
        <authorList>
            <person name="Schmutz J."/>
            <person name="Hayes R."/>
            <person name="Myburg A."/>
            <person name="Tuskan G."/>
            <person name="Grattapaglia D."/>
            <person name="Rokhsar D.S."/>
        </authorList>
    </citation>
    <scope>NUCLEOTIDE SEQUENCE</scope>
    <source>
        <tissue evidence="4">Leaf extractions</tissue>
    </source>
</reference>
<dbReference type="AlphaFoldDB" id="A0A059A8Q5"/>
<dbReference type="SUPFAM" id="SSF57756">
    <property type="entry name" value="Retrovirus zinc finger-like domains"/>
    <property type="match status" value="1"/>
</dbReference>
<name>A0A059A8Q5_EUCGR</name>
<protein>
    <recommendedName>
        <fullName evidence="3">CCHC-type domain-containing protein</fullName>
    </recommendedName>
</protein>
<dbReference type="PANTHER" id="PTHR34210:SF3">
    <property type="entry name" value="CCHC-TYPE DOMAIN-CONTAINING PROTEIN"/>
    <property type="match status" value="1"/>
</dbReference>
<keyword evidence="1" id="KW-0862">Zinc</keyword>
<accession>A0A059A8Q5</accession>
<feature type="compositionally biased region" description="Low complexity" evidence="2">
    <location>
        <begin position="245"/>
        <end position="255"/>
    </location>
</feature>
<dbReference type="FunCoup" id="A0A059A8Q5">
    <property type="interactions" value="2660"/>
</dbReference>
<feature type="region of interest" description="Disordered" evidence="2">
    <location>
        <begin position="81"/>
        <end position="124"/>
    </location>
</feature>
<feature type="region of interest" description="Disordered" evidence="2">
    <location>
        <begin position="237"/>
        <end position="376"/>
    </location>
</feature>
<evidence type="ECO:0000313" key="4">
    <source>
        <dbReference type="EMBL" id="KCW50119.1"/>
    </source>
</evidence>
<dbReference type="PROSITE" id="PS50158">
    <property type="entry name" value="ZF_CCHC"/>
    <property type="match status" value="1"/>
</dbReference>
<dbReference type="eggNOG" id="ENOG502RF6R">
    <property type="taxonomic scope" value="Eukaryota"/>
</dbReference>
<dbReference type="GO" id="GO:0003676">
    <property type="term" value="F:nucleic acid binding"/>
    <property type="evidence" value="ECO:0007669"/>
    <property type="project" value="InterPro"/>
</dbReference>
<feature type="region of interest" description="Disordered" evidence="2">
    <location>
        <begin position="1"/>
        <end position="33"/>
    </location>
</feature>
<dbReference type="PANTHER" id="PTHR34210">
    <property type="entry name" value="OS01G0252900 PROTEIN"/>
    <property type="match status" value="1"/>
</dbReference>
<dbReference type="GO" id="GO:0008270">
    <property type="term" value="F:zinc ion binding"/>
    <property type="evidence" value="ECO:0007669"/>
    <property type="project" value="UniProtKB-KW"/>
</dbReference>
<dbReference type="EMBL" id="KK198763">
    <property type="protein sequence ID" value="KCW50120.1"/>
    <property type="molecule type" value="Genomic_DNA"/>
</dbReference>
<dbReference type="InterPro" id="IPR001878">
    <property type="entry name" value="Znf_CCHC"/>
</dbReference>
<keyword evidence="1" id="KW-0863">Zinc-finger</keyword>
<organism evidence="4">
    <name type="scientific">Eucalyptus grandis</name>
    <name type="common">Flooded gum</name>
    <dbReference type="NCBI Taxonomy" id="71139"/>
    <lineage>
        <taxon>Eukaryota</taxon>
        <taxon>Viridiplantae</taxon>
        <taxon>Streptophyta</taxon>
        <taxon>Embryophyta</taxon>
        <taxon>Tracheophyta</taxon>
        <taxon>Spermatophyta</taxon>
        <taxon>Magnoliopsida</taxon>
        <taxon>eudicotyledons</taxon>
        <taxon>Gunneridae</taxon>
        <taxon>Pentapetalae</taxon>
        <taxon>rosids</taxon>
        <taxon>malvids</taxon>
        <taxon>Myrtales</taxon>
        <taxon>Myrtaceae</taxon>
        <taxon>Myrtoideae</taxon>
        <taxon>Eucalypteae</taxon>
        <taxon>Eucalyptus</taxon>
    </lineage>
</organism>
<evidence type="ECO:0000259" key="3">
    <source>
        <dbReference type="PROSITE" id="PS50158"/>
    </source>
</evidence>
<keyword evidence="1" id="KW-0479">Metal-binding</keyword>
<proteinExistence type="predicted"/>